<name>A0A8H7PK30_MORIS</name>
<proteinExistence type="inferred from homology"/>
<dbReference type="PANTHER" id="PTHR12596">
    <property type="entry name" value="EXPORTIN 4,7-RELATED"/>
    <property type="match status" value="1"/>
</dbReference>
<dbReference type="PANTHER" id="PTHR12596:SF1">
    <property type="entry name" value="EXPORTIN-4"/>
    <property type="match status" value="1"/>
</dbReference>
<reference evidence="9" key="1">
    <citation type="submission" date="2020-12" db="EMBL/GenBank/DDBJ databases">
        <title>Metabolic potential, ecology and presence of endohyphal bacteria is reflected in genomic diversity of Mucoromycotina.</title>
        <authorList>
            <person name="Muszewska A."/>
            <person name="Okrasinska A."/>
            <person name="Steczkiewicz K."/>
            <person name="Drgas O."/>
            <person name="Orlowska M."/>
            <person name="Perlinska-Lenart U."/>
            <person name="Aleksandrzak-Piekarczyk T."/>
            <person name="Szatraj K."/>
            <person name="Zielenkiewicz U."/>
            <person name="Pilsyk S."/>
            <person name="Malc E."/>
            <person name="Mieczkowski P."/>
            <person name="Kruszewska J.S."/>
            <person name="Biernat P."/>
            <person name="Pawlowska J."/>
        </authorList>
    </citation>
    <scope>NUCLEOTIDE SEQUENCE</scope>
    <source>
        <strain evidence="9">WA0000067209</strain>
    </source>
</reference>
<sequence>MDVALVHAHFVEACSDFQVPATRAAAEQVLTEFRHTPQILPACQYILDNTESPMVQFQAAVAVSEIVIREFSAYQRQDLVNLKHFMLSYCLHRPRLPKYVRDQLLLAVATIMKRGFMDWSEEEREGMFTNVKELWDMQDGHGPLLASALSGGYIDQFSNMKSSIGFNWEFHHKCKVWFENHMLQRLFQHALQTLHNQCHNREYLTTPVPDILAETIVLAEKILHWEFDATSDQTALPGVAAPGSEKEDLDSDQIDIRRTFTLFPTSWRPLIGNRDVIWLFFSAYMLVQSDERLAHRLRQCLIQLSGQSPKFFENNQEAMNDYINAMVQGIVKCLNDISATATDANSIEEQGPQILGVIQVVRRLIENIPLILLSHQGDFYRLLNDVTKLTTICLRGTVEDVDQGWISEAFDECLATWVSLVMSLQSMEEPSHDTNTRLQQHEMETLQQYLKNFSFLIVENYIETRIEMSNASVLSDEEEVDGGMNDRELYGDQLTSIAVLARLDPSQSLRQLQHLASDRFARLKTLFSNGNEESERQMDIIHEHMHWILLVSGSILADAGEGEKPLIPNSLMQLSGMQPLQEDQVVNLSRTFLEVLQFLSNWSTNSLEASYCSPQVAETLIWFFERWSKSYLLIDEEDYGYVSPNIARIFGKPGSSEGEGLHIVDTLIEQIKANFVMWNAEKDVLTQVIRWLNTCGISRNLKNGFLMSDRFPGFIEFITQILEHLPEIVHNSLVQTIVSISSAASDGSVRDKYLGLIFGMVE</sequence>
<dbReference type="SUPFAM" id="SSF48371">
    <property type="entry name" value="ARM repeat"/>
    <property type="match status" value="1"/>
</dbReference>
<dbReference type="Gene3D" id="1.25.10.10">
    <property type="entry name" value="Leucine-rich Repeat Variant"/>
    <property type="match status" value="1"/>
</dbReference>
<accession>A0A8H7PK30</accession>
<comment type="subcellular location">
    <subcellularLocation>
        <location evidence="2">Cytoplasm</location>
    </subcellularLocation>
    <subcellularLocation>
        <location evidence="1">Nucleus</location>
    </subcellularLocation>
</comment>
<keyword evidence="10" id="KW-1185">Reference proteome</keyword>
<keyword evidence="4" id="KW-0813">Transport</keyword>
<dbReference type="GO" id="GO:0005643">
    <property type="term" value="C:nuclear pore"/>
    <property type="evidence" value="ECO:0007669"/>
    <property type="project" value="TreeGrafter"/>
</dbReference>
<dbReference type="EMBL" id="JAEPQZ010000011">
    <property type="protein sequence ID" value="KAG2175589.1"/>
    <property type="molecule type" value="Genomic_DNA"/>
</dbReference>
<protein>
    <recommendedName>
        <fullName evidence="8">Exportin-4</fullName>
    </recommendedName>
</protein>
<dbReference type="GO" id="GO:0005049">
    <property type="term" value="F:nuclear export signal receptor activity"/>
    <property type="evidence" value="ECO:0007669"/>
    <property type="project" value="InterPro"/>
</dbReference>
<evidence type="ECO:0000256" key="3">
    <source>
        <dbReference type="ARBA" id="ARBA00009466"/>
    </source>
</evidence>
<evidence type="ECO:0000313" key="10">
    <source>
        <dbReference type="Proteomes" id="UP000654370"/>
    </source>
</evidence>
<evidence type="ECO:0000256" key="1">
    <source>
        <dbReference type="ARBA" id="ARBA00004123"/>
    </source>
</evidence>
<evidence type="ECO:0000256" key="7">
    <source>
        <dbReference type="ARBA" id="ARBA00023242"/>
    </source>
</evidence>
<dbReference type="InterPro" id="IPR044189">
    <property type="entry name" value="XPO4/7-like"/>
</dbReference>
<comment type="caution">
    <text evidence="9">The sequence shown here is derived from an EMBL/GenBank/DDBJ whole genome shotgun (WGS) entry which is preliminary data.</text>
</comment>
<dbReference type="Proteomes" id="UP000654370">
    <property type="component" value="Unassembled WGS sequence"/>
</dbReference>
<comment type="similarity">
    <text evidence="3">Belongs to the exportin family.</text>
</comment>
<feature type="non-terminal residue" evidence="9">
    <location>
        <position position="1"/>
    </location>
</feature>
<evidence type="ECO:0000256" key="2">
    <source>
        <dbReference type="ARBA" id="ARBA00004496"/>
    </source>
</evidence>
<keyword evidence="7" id="KW-0539">Nucleus</keyword>
<evidence type="ECO:0000256" key="4">
    <source>
        <dbReference type="ARBA" id="ARBA00022448"/>
    </source>
</evidence>
<dbReference type="GO" id="GO:0006611">
    <property type="term" value="P:protein export from nucleus"/>
    <property type="evidence" value="ECO:0007669"/>
    <property type="project" value="TreeGrafter"/>
</dbReference>
<gene>
    <name evidence="9" type="ORF">INT43_001236</name>
</gene>
<evidence type="ECO:0000256" key="6">
    <source>
        <dbReference type="ARBA" id="ARBA00022927"/>
    </source>
</evidence>
<keyword evidence="5" id="KW-0963">Cytoplasm</keyword>
<dbReference type="AlphaFoldDB" id="A0A8H7PK30"/>
<keyword evidence="6" id="KW-0653">Protein transport</keyword>
<evidence type="ECO:0000256" key="8">
    <source>
        <dbReference type="ARBA" id="ARBA00040444"/>
    </source>
</evidence>
<dbReference type="GO" id="GO:0005737">
    <property type="term" value="C:cytoplasm"/>
    <property type="evidence" value="ECO:0007669"/>
    <property type="project" value="UniProtKB-SubCell"/>
</dbReference>
<dbReference type="InterPro" id="IPR016024">
    <property type="entry name" value="ARM-type_fold"/>
</dbReference>
<evidence type="ECO:0000313" key="9">
    <source>
        <dbReference type="EMBL" id="KAG2175589.1"/>
    </source>
</evidence>
<dbReference type="OrthoDB" id="5548448at2759"/>
<dbReference type="InterPro" id="IPR011989">
    <property type="entry name" value="ARM-like"/>
</dbReference>
<evidence type="ECO:0000256" key="5">
    <source>
        <dbReference type="ARBA" id="ARBA00022490"/>
    </source>
</evidence>
<organism evidence="9 10">
    <name type="scientific">Mortierella isabellina</name>
    <name type="common">Filamentous fungus</name>
    <name type="synonym">Umbelopsis isabellina</name>
    <dbReference type="NCBI Taxonomy" id="91625"/>
    <lineage>
        <taxon>Eukaryota</taxon>
        <taxon>Fungi</taxon>
        <taxon>Fungi incertae sedis</taxon>
        <taxon>Mucoromycota</taxon>
        <taxon>Mucoromycotina</taxon>
        <taxon>Umbelopsidomycetes</taxon>
        <taxon>Umbelopsidales</taxon>
        <taxon>Umbelopsidaceae</taxon>
        <taxon>Umbelopsis</taxon>
    </lineage>
</organism>